<dbReference type="InterPro" id="IPR003760">
    <property type="entry name" value="PnrA-like"/>
</dbReference>
<dbReference type="Gene3D" id="3.40.50.2300">
    <property type="match status" value="2"/>
</dbReference>
<keyword evidence="8" id="KW-0449">Lipoprotein</keyword>
<proteinExistence type="inferred from homology"/>
<evidence type="ECO:0000256" key="1">
    <source>
        <dbReference type="ARBA" id="ARBA00004193"/>
    </source>
</evidence>
<evidence type="ECO:0000256" key="5">
    <source>
        <dbReference type="ARBA" id="ARBA00022729"/>
    </source>
</evidence>
<keyword evidence="5" id="KW-0732">Signal</keyword>
<dbReference type="Proteomes" id="UP000264880">
    <property type="component" value="Chromosome"/>
</dbReference>
<comment type="similarity">
    <text evidence="2">Belongs to the BMP lipoprotein family.</text>
</comment>
<dbReference type="PROSITE" id="PS51257">
    <property type="entry name" value="PROKAR_LIPOPROTEIN"/>
    <property type="match status" value="1"/>
</dbReference>
<evidence type="ECO:0000259" key="9">
    <source>
        <dbReference type="Pfam" id="PF02608"/>
    </source>
</evidence>
<sequence length="357" mass="39095">MKKIFSLIIIIISFIFIVSCSKDNTSGKYEIALITEGSIDDKSFNQGAWEGLTQYAKENGKTYKYYQPTQKTTDGYIDSIDLAVSTGAKLVITPNYLFETAIYKAQDIYTNVHFILIDGTPQDGTYTDFRIEKNVYSVLYAEEQAGFLAGYAIVKEGYTNLGVMAGMAVPPVIRFGYGFVQGADYAAKEMNMPKGSIKINYTYVGNFNAAPENQTLATSWYQSGVQVIFAPAGGAGNSVMSAAEQNNGLVIGVDVDQSFESPTVITSAMKLIRESVYNAVDSFYNGKFPGGKSVVLDAKVNGIGLPMATSKFQKFTQNDYDTIYHPLSSGSIKILKDTDAKTVEDLPLDIVEINYIK</sequence>
<dbReference type="CDD" id="cd06354">
    <property type="entry name" value="PBP1_PrnA-like"/>
    <property type="match status" value="1"/>
</dbReference>
<keyword evidence="6" id="KW-0472">Membrane</keyword>
<feature type="domain" description="ABC transporter substrate-binding protein PnrA-like" evidence="9">
    <location>
        <begin position="30"/>
        <end position="313"/>
    </location>
</feature>
<reference evidence="10 11" key="1">
    <citation type="submission" date="2017-02" db="EMBL/GenBank/DDBJ databases">
        <title>Complete genome sequence of Brachyspira hampsonii genomovar I strain NSH-16 (ATCC BAA-2463).</title>
        <authorList>
            <person name="Mirajkar N.S."/>
            <person name="Gebhart C.J."/>
        </authorList>
    </citation>
    <scope>NUCLEOTIDE SEQUENCE [LARGE SCALE GENOMIC DNA]</scope>
    <source>
        <strain evidence="10 11">NSH-16</strain>
    </source>
</reference>
<protein>
    <submittedName>
        <fullName evidence="10">BMP family ABC transporter substrate-binding protein</fullName>
    </submittedName>
</protein>
<accession>A0AAC9XKA8</accession>
<evidence type="ECO:0000256" key="3">
    <source>
        <dbReference type="ARBA" id="ARBA00022448"/>
    </source>
</evidence>
<dbReference type="RefSeq" id="WP_008727545.1">
    <property type="nucleotide sequence ID" value="NZ_CP019914.1"/>
</dbReference>
<dbReference type="Pfam" id="PF02608">
    <property type="entry name" value="Bmp"/>
    <property type="match status" value="1"/>
</dbReference>
<dbReference type="EMBL" id="CP019914">
    <property type="protein sequence ID" value="ASJ21206.1"/>
    <property type="molecule type" value="Genomic_DNA"/>
</dbReference>
<dbReference type="InterPro" id="IPR028082">
    <property type="entry name" value="Peripla_BP_I"/>
</dbReference>
<evidence type="ECO:0000256" key="2">
    <source>
        <dbReference type="ARBA" id="ARBA00008610"/>
    </source>
</evidence>
<gene>
    <name evidence="10" type="ORF">BHAMNSH16_05885</name>
</gene>
<evidence type="ECO:0000313" key="11">
    <source>
        <dbReference type="Proteomes" id="UP000264880"/>
    </source>
</evidence>
<organism evidence="10 11">
    <name type="scientific">Brachyspira hampsonii</name>
    <dbReference type="NCBI Taxonomy" id="1287055"/>
    <lineage>
        <taxon>Bacteria</taxon>
        <taxon>Pseudomonadati</taxon>
        <taxon>Spirochaetota</taxon>
        <taxon>Spirochaetia</taxon>
        <taxon>Brachyspirales</taxon>
        <taxon>Brachyspiraceae</taxon>
        <taxon>Brachyspira</taxon>
    </lineage>
</organism>
<dbReference type="AlphaFoldDB" id="A0AAC9XKA8"/>
<name>A0AAC9XKA8_9SPIR</name>
<keyword evidence="3" id="KW-0813">Transport</keyword>
<dbReference type="PANTHER" id="PTHR34296">
    <property type="entry name" value="TRANSCRIPTIONAL ACTIVATOR PROTEIN MED"/>
    <property type="match status" value="1"/>
</dbReference>
<dbReference type="InterPro" id="IPR050957">
    <property type="entry name" value="BMP_lipoprotein"/>
</dbReference>
<keyword evidence="4" id="KW-1003">Cell membrane</keyword>
<dbReference type="SUPFAM" id="SSF53822">
    <property type="entry name" value="Periplasmic binding protein-like I"/>
    <property type="match status" value="1"/>
</dbReference>
<dbReference type="PANTHER" id="PTHR34296:SF2">
    <property type="entry name" value="ABC TRANSPORTER GUANOSINE-BINDING PROTEIN NUPN"/>
    <property type="match status" value="1"/>
</dbReference>
<comment type="subcellular location">
    <subcellularLocation>
        <location evidence="1">Cell membrane</location>
        <topology evidence="1">Lipid-anchor</topology>
    </subcellularLocation>
</comment>
<evidence type="ECO:0000256" key="6">
    <source>
        <dbReference type="ARBA" id="ARBA00023136"/>
    </source>
</evidence>
<keyword evidence="7" id="KW-0564">Palmitate</keyword>
<evidence type="ECO:0000256" key="4">
    <source>
        <dbReference type="ARBA" id="ARBA00022475"/>
    </source>
</evidence>
<evidence type="ECO:0000256" key="8">
    <source>
        <dbReference type="ARBA" id="ARBA00023288"/>
    </source>
</evidence>
<dbReference type="GO" id="GO:0005886">
    <property type="term" value="C:plasma membrane"/>
    <property type="evidence" value="ECO:0007669"/>
    <property type="project" value="UniProtKB-SubCell"/>
</dbReference>
<keyword evidence="11" id="KW-1185">Reference proteome</keyword>
<evidence type="ECO:0000313" key="10">
    <source>
        <dbReference type="EMBL" id="ASJ21206.1"/>
    </source>
</evidence>
<dbReference type="KEGG" id="bhp:BHAMNSH16_05885"/>
<evidence type="ECO:0000256" key="7">
    <source>
        <dbReference type="ARBA" id="ARBA00023139"/>
    </source>
</evidence>